<keyword evidence="2" id="KW-1185">Reference proteome</keyword>
<gene>
    <name evidence="1" type="ORF">PPEP_a2858</name>
</gene>
<organism evidence="1 2">
    <name type="scientific">Pseudoalteromonas peptidolytica F12-50-A1</name>
    <dbReference type="NCBI Taxonomy" id="1315280"/>
    <lineage>
        <taxon>Bacteria</taxon>
        <taxon>Pseudomonadati</taxon>
        <taxon>Pseudomonadota</taxon>
        <taxon>Gammaproteobacteria</taxon>
        <taxon>Alteromonadales</taxon>
        <taxon>Pseudoalteromonadaceae</taxon>
        <taxon>Pseudoalteromonas</taxon>
    </lineage>
</organism>
<dbReference type="EMBL" id="AQHF01000024">
    <property type="protein sequence ID" value="MBE0346746.1"/>
    <property type="molecule type" value="Genomic_DNA"/>
</dbReference>
<dbReference type="SUPFAM" id="SSF48452">
    <property type="entry name" value="TPR-like"/>
    <property type="match status" value="1"/>
</dbReference>
<dbReference type="Proteomes" id="UP000660708">
    <property type="component" value="Unassembled WGS sequence"/>
</dbReference>
<accession>A0A8I0MVU2</accession>
<dbReference type="RefSeq" id="WP_147389574.1">
    <property type="nucleotide sequence ID" value="NZ_AQHF01000024.1"/>
</dbReference>
<name>A0A8I0MVU2_9GAMM</name>
<proteinExistence type="predicted"/>
<dbReference type="PROSITE" id="PS51257">
    <property type="entry name" value="PROKAR_LIPOPROTEIN"/>
    <property type="match status" value="1"/>
</dbReference>
<sequence length="553" mass="61895">MQGMRFQNTFFQLFFKLLFLVSFLILAGCNLTPSANKLAIEYAEQGDFITAQKHIDNAYKGSSRDELLYYLESGMLSHLQQDYIQSNQFLENAKSIIEAAYTVSISDELFSAFTGASYKKYTGKVYHRPMIHTIMALNYAALASKSAANSTALYDSALTEMRQLDLYLEQLKRNTGGYGGNQTSLGNVEKILKAIFGQPFLKEDLEYKDDAFAQYLSGILYEQQGELDSARIQYERAAKAYKNGFSKQYQLGGHAQKQAQKDLTRVVAEQPTDYFTLVQSLGVSPQRKEFNLYLSVDESAQAIVITPIYLGTREERQAQFAWFNLMFSDTSLFDLIQNYATGDFGDVILGSVTKRLPLGESLWQKAVNEGIIDALKYGSRISVTYLQPHKNNIEQVTLFANGQKITELHPFYSVNLLTLYDALSNANMEIYTAISREILKAVTANKAINQFASPQPTLLAGLAQLTASVTNAVTASADIRQWQSLPAEIRVARVKLPQHTRELTLQTTLRSGRVINQNIQINSKTQTISHVRTFTGITAAATPNYLSSLTNMD</sequence>
<dbReference type="InterPro" id="IPR011990">
    <property type="entry name" value="TPR-like_helical_dom_sf"/>
</dbReference>
<reference evidence="1 2" key="1">
    <citation type="submission" date="2015-06" db="EMBL/GenBank/DDBJ databases">
        <title>Genome sequence of Pseudoalteromonas peptidolytica.</title>
        <authorList>
            <person name="Xie B.-B."/>
            <person name="Rong J.-C."/>
            <person name="Qin Q.-L."/>
            <person name="Zhang Y.-Z."/>
        </authorList>
    </citation>
    <scope>NUCLEOTIDE SEQUENCE [LARGE SCALE GENOMIC DNA]</scope>
    <source>
        <strain evidence="1 2">F12-50-A1</strain>
    </source>
</reference>
<evidence type="ECO:0000313" key="1">
    <source>
        <dbReference type="EMBL" id="MBE0346746.1"/>
    </source>
</evidence>
<protein>
    <submittedName>
        <fullName evidence="1">Uncharacterized protein</fullName>
    </submittedName>
</protein>
<comment type="caution">
    <text evidence="1">The sequence shown here is derived from an EMBL/GenBank/DDBJ whole genome shotgun (WGS) entry which is preliminary data.</text>
</comment>
<evidence type="ECO:0000313" key="2">
    <source>
        <dbReference type="Proteomes" id="UP000660708"/>
    </source>
</evidence>
<dbReference type="AlphaFoldDB" id="A0A8I0MVU2"/>